<dbReference type="FunFam" id="1.20.1250.20:FF:000172">
    <property type="entry name" value="MFS multidrug resistance transporter"/>
    <property type="match status" value="1"/>
</dbReference>
<dbReference type="PANTHER" id="PTHR23502">
    <property type="entry name" value="MAJOR FACILITATOR SUPERFAMILY"/>
    <property type="match status" value="1"/>
</dbReference>
<dbReference type="GO" id="GO:0010509">
    <property type="term" value="P:intracellular polyamine homeostasis"/>
    <property type="evidence" value="ECO:0007669"/>
    <property type="project" value="TreeGrafter"/>
</dbReference>
<feature type="transmembrane region" description="Helical" evidence="6">
    <location>
        <begin position="84"/>
        <end position="108"/>
    </location>
</feature>
<evidence type="ECO:0000256" key="6">
    <source>
        <dbReference type="SAM" id="Phobius"/>
    </source>
</evidence>
<dbReference type="GO" id="GO:0005886">
    <property type="term" value="C:plasma membrane"/>
    <property type="evidence" value="ECO:0007669"/>
    <property type="project" value="TreeGrafter"/>
</dbReference>
<dbReference type="Gene3D" id="1.20.1250.20">
    <property type="entry name" value="MFS general substrate transporter like domains"/>
    <property type="match status" value="1"/>
</dbReference>
<feature type="transmembrane region" description="Helical" evidence="6">
    <location>
        <begin position="485"/>
        <end position="509"/>
    </location>
</feature>
<organism evidence="8 9">
    <name type="scientific">Penicillium concentricum</name>
    <dbReference type="NCBI Taxonomy" id="293559"/>
    <lineage>
        <taxon>Eukaryota</taxon>
        <taxon>Fungi</taxon>
        <taxon>Dikarya</taxon>
        <taxon>Ascomycota</taxon>
        <taxon>Pezizomycotina</taxon>
        <taxon>Eurotiomycetes</taxon>
        <taxon>Eurotiomycetidae</taxon>
        <taxon>Eurotiales</taxon>
        <taxon>Aspergillaceae</taxon>
        <taxon>Penicillium</taxon>
    </lineage>
</organism>
<dbReference type="GeneID" id="81467569"/>
<evidence type="ECO:0000313" key="9">
    <source>
        <dbReference type="Proteomes" id="UP001147752"/>
    </source>
</evidence>
<reference evidence="8" key="2">
    <citation type="journal article" date="2023" name="IMA Fungus">
        <title>Comparative genomic study of the Penicillium genus elucidates a diverse pangenome and 15 lateral gene transfer events.</title>
        <authorList>
            <person name="Petersen C."/>
            <person name="Sorensen T."/>
            <person name="Nielsen M.R."/>
            <person name="Sondergaard T.E."/>
            <person name="Sorensen J.L."/>
            <person name="Fitzpatrick D.A."/>
            <person name="Frisvad J.C."/>
            <person name="Nielsen K.L."/>
        </authorList>
    </citation>
    <scope>NUCLEOTIDE SEQUENCE</scope>
    <source>
        <strain evidence="8">IBT 3081</strain>
    </source>
</reference>
<keyword evidence="4 6" id="KW-1133">Transmembrane helix</keyword>
<evidence type="ECO:0000256" key="4">
    <source>
        <dbReference type="ARBA" id="ARBA00022989"/>
    </source>
</evidence>
<dbReference type="PANTHER" id="PTHR23502:SF5">
    <property type="entry name" value="QUINIDINE RESISTANCE PROTEIN 3"/>
    <property type="match status" value="1"/>
</dbReference>
<dbReference type="OrthoDB" id="3936150at2759"/>
<keyword evidence="3 6" id="KW-0812">Transmembrane</keyword>
<feature type="transmembrane region" description="Helical" evidence="6">
    <location>
        <begin position="304"/>
        <end position="322"/>
    </location>
</feature>
<dbReference type="Pfam" id="PF07690">
    <property type="entry name" value="MFS_1"/>
    <property type="match status" value="1"/>
</dbReference>
<dbReference type="RefSeq" id="XP_056574201.1">
    <property type="nucleotide sequence ID" value="XM_056728386.1"/>
</dbReference>
<evidence type="ECO:0000313" key="8">
    <source>
        <dbReference type="EMBL" id="KAJ5356054.1"/>
    </source>
</evidence>
<feature type="transmembrane region" description="Helical" evidence="6">
    <location>
        <begin position="417"/>
        <end position="440"/>
    </location>
</feature>
<accession>A0A9W9RB70</accession>
<dbReference type="EMBL" id="JAPZBT010000006">
    <property type="protein sequence ID" value="KAJ5356054.1"/>
    <property type="molecule type" value="Genomic_DNA"/>
</dbReference>
<keyword evidence="2" id="KW-0813">Transport</keyword>
<name>A0A9W9RB70_9EURO</name>
<feature type="transmembrane region" description="Helical" evidence="6">
    <location>
        <begin position="394"/>
        <end position="411"/>
    </location>
</feature>
<dbReference type="InterPro" id="IPR020846">
    <property type="entry name" value="MFS_dom"/>
</dbReference>
<comment type="caution">
    <text evidence="8">The sequence shown here is derived from an EMBL/GenBank/DDBJ whole genome shotgun (WGS) entry which is preliminary data.</text>
</comment>
<protein>
    <submittedName>
        <fullName evidence="8">Major facilitator superfamily domain general substrate transporter</fullName>
    </submittedName>
</protein>
<proteinExistence type="predicted"/>
<evidence type="ECO:0000256" key="2">
    <source>
        <dbReference type="ARBA" id="ARBA00022448"/>
    </source>
</evidence>
<dbReference type="CDD" id="cd17323">
    <property type="entry name" value="MFS_Tpo1_MDR_like"/>
    <property type="match status" value="1"/>
</dbReference>
<keyword evidence="9" id="KW-1185">Reference proteome</keyword>
<feature type="transmembrane region" description="Helical" evidence="6">
    <location>
        <begin position="342"/>
        <end position="363"/>
    </location>
</feature>
<evidence type="ECO:0000259" key="7">
    <source>
        <dbReference type="PROSITE" id="PS50850"/>
    </source>
</evidence>
<evidence type="ECO:0000256" key="3">
    <source>
        <dbReference type="ARBA" id="ARBA00022692"/>
    </source>
</evidence>
<dbReference type="Proteomes" id="UP001147752">
    <property type="component" value="Unassembled WGS sequence"/>
</dbReference>
<reference evidence="8" key="1">
    <citation type="submission" date="2022-12" db="EMBL/GenBank/DDBJ databases">
        <authorList>
            <person name="Petersen C."/>
        </authorList>
    </citation>
    <scope>NUCLEOTIDE SEQUENCE</scope>
    <source>
        <strain evidence="8">IBT 3081</strain>
    </source>
</reference>
<dbReference type="SUPFAM" id="SSF103473">
    <property type="entry name" value="MFS general substrate transporter"/>
    <property type="match status" value="1"/>
</dbReference>
<dbReference type="AlphaFoldDB" id="A0A9W9RB70"/>
<evidence type="ECO:0000256" key="5">
    <source>
        <dbReference type="ARBA" id="ARBA00023136"/>
    </source>
</evidence>
<feature type="transmembrane region" description="Helical" evidence="6">
    <location>
        <begin position="120"/>
        <end position="140"/>
    </location>
</feature>
<feature type="transmembrane region" description="Helical" evidence="6">
    <location>
        <begin position="152"/>
        <end position="179"/>
    </location>
</feature>
<feature type="transmembrane region" description="Helical" evidence="6">
    <location>
        <begin position="242"/>
        <end position="260"/>
    </location>
</feature>
<feature type="transmembrane region" description="Helical" evidence="6">
    <location>
        <begin position="452"/>
        <end position="473"/>
    </location>
</feature>
<dbReference type="InterPro" id="IPR036259">
    <property type="entry name" value="MFS_trans_sf"/>
</dbReference>
<dbReference type="GO" id="GO:0015203">
    <property type="term" value="F:polyamine transmembrane transporter activity"/>
    <property type="evidence" value="ECO:0007669"/>
    <property type="project" value="TreeGrafter"/>
</dbReference>
<dbReference type="PROSITE" id="PS50850">
    <property type="entry name" value="MFS"/>
    <property type="match status" value="1"/>
</dbReference>
<dbReference type="InterPro" id="IPR011701">
    <property type="entry name" value="MFS"/>
</dbReference>
<comment type="subcellular location">
    <subcellularLocation>
        <location evidence="1">Membrane</location>
        <topology evidence="1">Multi-pass membrane protein</topology>
    </subcellularLocation>
</comment>
<gene>
    <name evidence="8" type="ORF">N7517_010663</name>
</gene>
<feature type="domain" description="Major facilitator superfamily (MFS) profile" evidence="7">
    <location>
        <begin position="86"/>
        <end position="512"/>
    </location>
</feature>
<sequence length="525" mass="57284">MPGDEKKYGVAINNLNLNRDVEMSGTEAPLSQPIKSLGNVEPNVSTIRPKIVVVPRSERRGLLGRFSLIPEITNPREYGNGTKWAMTVVVSFAAITSSTGSSIFFPALTEVAHDLDTTPTVANLSLALYLLAMAFTPIWWSALSEKHGRRTIYLLSFSLFLVFSCISAVSVNIAMLIVFRTLSGGAAASVQSVGAGTVADIWDPKARGKAMGVFQLGPLCGPGLAPVIGGALTQGLGWRSTLWFLTIFGGVMLMLIFLCLPETIAKREPKPQTEEQKNTTIVVKIFMAIVGPFKALALLRFQPVIVVIWSGVIAFFTMYIMNVSIQSVFEKPPYNFSVMEVGLVYLAPTIGYAISSIFGGRWIDHIMIREATKANRYDENGKLKFFPEDRMRENIWLALTLYPASLIWYGWSAEKGVQWAVPCVASIFFGLGMMLVMGTVQTALTEFTPKKASSGVAVANFVRNILACTGAVTTQPMLDGIGNGWMCTLIGLIAFVTGISAILSLRIWGPQWRVLMDQKLNASKP</sequence>
<keyword evidence="5 6" id="KW-0472">Membrane</keyword>
<evidence type="ECO:0000256" key="1">
    <source>
        <dbReference type="ARBA" id="ARBA00004141"/>
    </source>
</evidence>